<keyword evidence="2" id="KW-0808">Transferase</keyword>
<proteinExistence type="predicted"/>
<comment type="caution">
    <text evidence="2">The sequence shown here is derived from an EMBL/GenBank/DDBJ whole genome shotgun (WGS) entry which is preliminary data.</text>
</comment>
<dbReference type="AlphaFoldDB" id="A0A849BW61"/>
<evidence type="ECO:0000313" key="3">
    <source>
        <dbReference type="Proteomes" id="UP000555552"/>
    </source>
</evidence>
<accession>A0A849BW61</accession>
<dbReference type="PANTHER" id="PTHR43792">
    <property type="entry name" value="GNAT FAMILY, PUTATIVE (AFU_ORTHOLOGUE AFUA_3G00765)-RELATED-RELATED"/>
    <property type="match status" value="1"/>
</dbReference>
<evidence type="ECO:0000313" key="2">
    <source>
        <dbReference type="EMBL" id="NNH24604.1"/>
    </source>
</evidence>
<dbReference type="Gene3D" id="3.40.630.30">
    <property type="match status" value="1"/>
</dbReference>
<name>A0A849BW61_9ACTN</name>
<dbReference type="EMBL" id="JABEMA010000421">
    <property type="protein sequence ID" value="NNH24604.1"/>
    <property type="molecule type" value="Genomic_DNA"/>
</dbReference>
<dbReference type="GO" id="GO:0016747">
    <property type="term" value="F:acyltransferase activity, transferring groups other than amino-acyl groups"/>
    <property type="evidence" value="ECO:0007669"/>
    <property type="project" value="InterPro"/>
</dbReference>
<dbReference type="Pfam" id="PF13302">
    <property type="entry name" value="Acetyltransf_3"/>
    <property type="match status" value="1"/>
</dbReference>
<dbReference type="InterPro" id="IPR016181">
    <property type="entry name" value="Acyl_CoA_acyltransferase"/>
</dbReference>
<gene>
    <name evidence="2" type="ORF">HLB09_16225</name>
</gene>
<sequence length="193" mass="20775">MLTERLLLTPPTAADVPALASAVYADPRTWALDPSLRRPPEELPGFVARLAERWARDGAGCWVVRLRPPPGDRHDEDHGGGRDGEVIGLGGCDLPGEGRAWNLFFRLAPAHQGRGYAQEVGRAGLAAAQRVRPDLPVTAFAAEANIPSRRTIERLGLAEAWRGPDRRSPDPGAVVVLSADRPLPAALLGRLVR</sequence>
<dbReference type="InterPro" id="IPR000182">
    <property type="entry name" value="GNAT_dom"/>
</dbReference>
<dbReference type="PROSITE" id="PS51186">
    <property type="entry name" value="GNAT"/>
    <property type="match status" value="1"/>
</dbReference>
<keyword evidence="3" id="KW-1185">Reference proteome</keyword>
<organism evidence="2 3">
    <name type="scientific">Pseudokineococcus marinus</name>
    <dbReference type="NCBI Taxonomy" id="351215"/>
    <lineage>
        <taxon>Bacteria</taxon>
        <taxon>Bacillati</taxon>
        <taxon>Actinomycetota</taxon>
        <taxon>Actinomycetes</taxon>
        <taxon>Kineosporiales</taxon>
        <taxon>Kineosporiaceae</taxon>
        <taxon>Pseudokineococcus</taxon>
    </lineage>
</organism>
<reference evidence="2 3" key="1">
    <citation type="submission" date="2020-05" db="EMBL/GenBank/DDBJ databases">
        <title>MicrobeNet Type strains.</title>
        <authorList>
            <person name="Nicholson A.C."/>
        </authorList>
    </citation>
    <scope>NUCLEOTIDE SEQUENCE [LARGE SCALE GENOMIC DNA]</scope>
    <source>
        <strain evidence="2 3">JCM 14547</strain>
    </source>
</reference>
<dbReference type="Proteomes" id="UP000555552">
    <property type="component" value="Unassembled WGS sequence"/>
</dbReference>
<dbReference type="PANTHER" id="PTHR43792:SF1">
    <property type="entry name" value="N-ACETYLTRANSFERASE DOMAIN-CONTAINING PROTEIN"/>
    <property type="match status" value="1"/>
</dbReference>
<evidence type="ECO:0000259" key="1">
    <source>
        <dbReference type="PROSITE" id="PS51186"/>
    </source>
</evidence>
<protein>
    <submittedName>
        <fullName evidence="2">GNAT family N-acetyltransferase</fullName>
    </submittedName>
</protein>
<dbReference type="RefSeq" id="WP_171204334.1">
    <property type="nucleotide sequence ID" value="NZ_BAAANP010000038.1"/>
</dbReference>
<dbReference type="InterPro" id="IPR051531">
    <property type="entry name" value="N-acetyltransferase"/>
</dbReference>
<dbReference type="SUPFAM" id="SSF55729">
    <property type="entry name" value="Acyl-CoA N-acyltransferases (Nat)"/>
    <property type="match status" value="1"/>
</dbReference>
<feature type="domain" description="N-acetyltransferase" evidence="1">
    <location>
        <begin position="34"/>
        <end position="182"/>
    </location>
</feature>